<evidence type="ECO:0000313" key="1">
    <source>
        <dbReference type="EMBL" id="SCM80627.1"/>
    </source>
</evidence>
<sequence>MGKKYAVTYKLGKTTVHIVAPPPMKEEEKEIILRQFHFAAWTAWNSLPVDERLKLNLGVDLTAILQHRLTTLFKAE</sequence>
<dbReference type="EMBL" id="FMJE01000003">
    <property type="protein sequence ID" value="SCM80627.1"/>
    <property type="molecule type" value="Genomic_DNA"/>
</dbReference>
<organism evidence="1">
    <name type="scientific">uncultured Sporomusa sp</name>
    <dbReference type="NCBI Taxonomy" id="307249"/>
    <lineage>
        <taxon>Bacteria</taxon>
        <taxon>Bacillati</taxon>
        <taxon>Bacillota</taxon>
        <taxon>Negativicutes</taxon>
        <taxon>Selenomonadales</taxon>
        <taxon>Sporomusaceae</taxon>
        <taxon>Sporomusa</taxon>
        <taxon>environmental samples</taxon>
    </lineage>
</organism>
<dbReference type="AlphaFoldDB" id="A0A212LSZ8"/>
<name>A0A212LSZ8_9FIRM</name>
<gene>
    <name evidence="1" type="ORF">KL86SPO_30805</name>
</gene>
<accession>A0A212LSZ8</accession>
<protein>
    <submittedName>
        <fullName evidence="1">Uncharacterized protein</fullName>
    </submittedName>
</protein>
<dbReference type="RefSeq" id="WP_288183928.1">
    <property type="nucleotide sequence ID" value="NZ_LT608335.1"/>
</dbReference>
<proteinExistence type="predicted"/>
<reference evidence="1" key="1">
    <citation type="submission" date="2016-08" db="EMBL/GenBank/DDBJ databases">
        <authorList>
            <person name="Seilhamer J.J."/>
        </authorList>
    </citation>
    <scope>NUCLEOTIDE SEQUENCE</scope>
    <source>
        <strain evidence="1">86</strain>
    </source>
</reference>